<dbReference type="SUPFAM" id="SSF55729">
    <property type="entry name" value="Acyl-CoA N-acyltransferases (Nat)"/>
    <property type="match status" value="1"/>
</dbReference>
<gene>
    <name evidence="5" type="ORF">J2S66_002371</name>
</gene>
<comment type="caution">
    <text evidence="5">The sequence shown here is derived from an EMBL/GenBank/DDBJ whole genome shotgun (WGS) entry which is preliminary data.</text>
</comment>
<dbReference type="Pfam" id="PF13508">
    <property type="entry name" value="Acetyltransf_7"/>
    <property type="match status" value="1"/>
</dbReference>
<name>A0ABU1PTM0_9PSEU</name>
<dbReference type="EMBL" id="JAVDSG010000001">
    <property type="protein sequence ID" value="MDR6593987.1"/>
    <property type="molecule type" value="Genomic_DNA"/>
</dbReference>
<keyword evidence="2" id="KW-0012">Acyltransferase</keyword>
<dbReference type="RefSeq" id="WP_310306975.1">
    <property type="nucleotide sequence ID" value="NZ_BAAAXB010000001.1"/>
</dbReference>
<keyword evidence="1" id="KW-0808">Transferase</keyword>
<dbReference type="InterPro" id="IPR016181">
    <property type="entry name" value="Acyl_CoA_acyltransferase"/>
</dbReference>
<keyword evidence="6" id="KW-1185">Reference proteome</keyword>
<evidence type="ECO:0000256" key="2">
    <source>
        <dbReference type="ARBA" id="ARBA00023315"/>
    </source>
</evidence>
<protein>
    <submittedName>
        <fullName evidence="5">GNAT superfamily N-acetyltransferase</fullName>
    </submittedName>
</protein>
<dbReference type="Gene3D" id="3.40.630.30">
    <property type="match status" value="1"/>
</dbReference>
<evidence type="ECO:0000313" key="6">
    <source>
        <dbReference type="Proteomes" id="UP001268819"/>
    </source>
</evidence>
<dbReference type="PROSITE" id="PS51186">
    <property type="entry name" value="GNAT"/>
    <property type="match status" value="1"/>
</dbReference>
<dbReference type="InterPro" id="IPR050832">
    <property type="entry name" value="Bact_Acetyltransf"/>
</dbReference>
<evidence type="ECO:0000256" key="3">
    <source>
        <dbReference type="SAM" id="MobiDB-lite"/>
    </source>
</evidence>
<organism evidence="5 6">
    <name type="scientific">Saccharothrix longispora</name>
    <dbReference type="NCBI Taxonomy" id="33920"/>
    <lineage>
        <taxon>Bacteria</taxon>
        <taxon>Bacillati</taxon>
        <taxon>Actinomycetota</taxon>
        <taxon>Actinomycetes</taxon>
        <taxon>Pseudonocardiales</taxon>
        <taxon>Pseudonocardiaceae</taxon>
        <taxon>Saccharothrix</taxon>
    </lineage>
</organism>
<feature type="domain" description="N-acetyltransferase" evidence="4">
    <location>
        <begin position="25"/>
        <end position="163"/>
    </location>
</feature>
<dbReference type="InterPro" id="IPR000182">
    <property type="entry name" value="GNAT_dom"/>
</dbReference>
<reference evidence="5 6" key="1">
    <citation type="submission" date="2023-07" db="EMBL/GenBank/DDBJ databases">
        <title>Sequencing the genomes of 1000 actinobacteria strains.</title>
        <authorList>
            <person name="Klenk H.-P."/>
        </authorList>
    </citation>
    <scope>NUCLEOTIDE SEQUENCE [LARGE SCALE GENOMIC DNA]</scope>
    <source>
        <strain evidence="5 6">DSM 43749</strain>
    </source>
</reference>
<evidence type="ECO:0000313" key="5">
    <source>
        <dbReference type="EMBL" id="MDR6593987.1"/>
    </source>
</evidence>
<dbReference type="Proteomes" id="UP001268819">
    <property type="component" value="Unassembled WGS sequence"/>
</dbReference>
<evidence type="ECO:0000256" key="1">
    <source>
        <dbReference type="ARBA" id="ARBA00022679"/>
    </source>
</evidence>
<sequence length="275" mass="28896">MGTAEAPTITRSPSVTDDLVRDVAALTRAAYAAGDLVPGLPVADGAREVEADVRADLDAGHLLWTATVAGRPAGSVRALPGARAWSVRRLAVSPDHRHLGLGRLLLRAVEAAAAEAGAARVTLDAVVERGNPAFYARAGYLTTRHFAAPDKPLSEVTMERALDEPPPPPEHPDPTDLATSPPGVVRSWWSVGGHAVRVVGAGEDGVAAELARHGRLVPERAVLRGVDRAPLIGDAPDRARVEHLPAPVDLVPAYALPRCADPASLAWWRFPPARG</sequence>
<accession>A0ABU1PTM0</accession>
<proteinExistence type="predicted"/>
<evidence type="ECO:0000259" key="4">
    <source>
        <dbReference type="PROSITE" id="PS51186"/>
    </source>
</evidence>
<feature type="region of interest" description="Disordered" evidence="3">
    <location>
        <begin position="159"/>
        <end position="181"/>
    </location>
</feature>
<dbReference type="PANTHER" id="PTHR43877">
    <property type="entry name" value="AMINOALKYLPHOSPHONATE N-ACETYLTRANSFERASE-RELATED-RELATED"/>
    <property type="match status" value="1"/>
</dbReference>